<organism evidence="7 8">
    <name type="scientific">Timema podura</name>
    <name type="common">Walking stick</name>
    <dbReference type="NCBI Taxonomy" id="61482"/>
    <lineage>
        <taxon>Eukaryota</taxon>
        <taxon>Metazoa</taxon>
        <taxon>Ecdysozoa</taxon>
        <taxon>Arthropoda</taxon>
        <taxon>Hexapoda</taxon>
        <taxon>Insecta</taxon>
        <taxon>Pterygota</taxon>
        <taxon>Neoptera</taxon>
        <taxon>Polyneoptera</taxon>
        <taxon>Phasmatodea</taxon>
        <taxon>Timematodea</taxon>
        <taxon>Timematoidea</taxon>
        <taxon>Timematidae</taxon>
        <taxon>Timema</taxon>
    </lineage>
</organism>
<evidence type="ECO:0000313" key="8">
    <source>
        <dbReference type="Proteomes" id="UP001153148"/>
    </source>
</evidence>
<evidence type="ECO:0000256" key="6">
    <source>
        <dbReference type="ARBA" id="ARBA00023212"/>
    </source>
</evidence>
<dbReference type="InterPro" id="IPR022780">
    <property type="entry name" value="Dynein_light_int_chain"/>
</dbReference>
<keyword evidence="4" id="KW-0243">Dynein</keyword>
<reference evidence="7" key="1">
    <citation type="submission" date="2021-03" db="EMBL/GenBank/DDBJ databases">
        <authorList>
            <person name="Tran Van P."/>
        </authorList>
    </citation>
    <scope>NUCLEOTIDE SEQUENCE</scope>
</reference>
<evidence type="ECO:0000256" key="5">
    <source>
        <dbReference type="ARBA" id="ARBA00023175"/>
    </source>
</evidence>
<gene>
    <name evidence="7" type="ORF">TPAB3V08_LOCUS12114</name>
</gene>
<comment type="subcellular location">
    <subcellularLocation>
        <location evidence="1">Cytoplasm</location>
        <location evidence="1">Cytoskeleton</location>
    </subcellularLocation>
</comment>
<proteinExistence type="predicted"/>
<protein>
    <submittedName>
        <fullName evidence="7">Uncharacterized protein</fullName>
    </submittedName>
</protein>
<name>A0ABN7PIC9_TIMPD</name>
<keyword evidence="3" id="KW-0493">Microtubule</keyword>
<sequence length="96" mass="10732">MDIRVGWQLASLDRSVVALYNPLDLSKMAPVAEDVELNGLLSKKKDEIENKENLWSAILGEVQTRGSTKLPSCKSVVVLVGHIVDEYWRNLLVRAV</sequence>
<keyword evidence="2" id="KW-0963">Cytoplasm</keyword>
<accession>A0ABN7PIC9</accession>
<dbReference type="EMBL" id="CAJPIN010040512">
    <property type="protein sequence ID" value="CAG2065170.1"/>
    <property type="molecule type" value="Genomic_DNA"/>
</dbReference>
<comment type="caution">
    <text evidence="7">The sequence shown here is derived from an EMBL/GenBank/DDBJ whole genome shotgun (WGS) entry which is preliminary data.</text>
</comment>
<keyword evidence="6" id="KW-0206">Cytoskeleton</keyword>
<dbReference type="Proteomes" id="UP001153148">
    <property type="component" value="Unassembled WGS sequence"/>
</dbReference>
<dbReference type="Pfam" id="PF05783">
    <property type="entry name" value="DLIC"/>
    <property type="match status" value="1"/>
</dbReference>
<evidence type="ECO:0000256" key="4">
    <source>
        <dbReference type="ARBA" id="ARBA00023017"/>
    </source>
</evidence>
<keyword evidence="5" id="KW-0505">Motor protein</keyword>
<evidence type="ECO:0000256" key="1">
    <source>
        <dbReference type="ARBA" id="ARBA00004245"/>
    </source>
</evidence>
<evidence type="ECO:0000256" key="2">
    <source>
        <dbReference type="ARBA" id="ARBA00022490"/>
    </source>
</evidence>
<evidence type="ECO:0000256" key="3">
    <source>
        <dbReference type="ARBA" id="ARBA00022701"/>
    </source>
</evidence>
<evidence type="ECO:0000313" key="7">
    <source>
        <dbReference type="EMBL" id="CAG2065170.1"/>
    </source>
</evidence>
<keyword evidence="8" id="KW-1185">Reference proteome</keyword>